<feature type="non-terminal residue" evidence="1">
    <location>
        <position position="1"/>
    </location>
</feature>
<protein>
    <submittedName>
        <fullName evidence="1">Uncharacterized protein</fullName>
    </submittedName>
</protein>
<sequence>GDMITDIEGHGSTVRRTLLNEYFERTKGNLCKQKGFKPVPCQETFCLHRCRSEFDSKNINEILKNVDQVSEIREEPHLVKGKEYMIWVLSISSGPLWGLGGCSKNELVEEENSTRSKPHGTQTFF</sequence>
<keyword evidence="2" id="KW-1185">Reference proteome</keyword>
<evidence type="ECO:0000313" key="2">
    <source>
        <dbReference type="Proteomes" id="UP000823775"/>
    </source>
</evidence>
<proteinExistence type="predicted"/>
<dbReference type="EMBL" id="JACEIK010001130">
    <property type="protein sequence ID" value="MCD7466303.1"/>
    <property type="molecule type" value="Genomic_DNA"/>
</dbReference>
<accession>A0ABS8T5A0</accession>
<evidence type="ECO:0000313" key="1">
    <source>
        <dbReference type="EMBL" id="MCD7466303.1"/>
    </source>
</evidence>
<organism evidence="1 2">
    <name type="scientific">Datura stramonium</name>
    <name type="common">Jimsonweed</name>
    <name type="synonym">Common thornapple</name>
    <dbReference type="NCBI Taxonomy" id="4076"/>
    <lineage>
        <taxon>Eukaryota</taxon>
        <taxon>Viridiplantae</taxon>
        <taxon>Streptophyta</taxon>
        <taxon>Embryophyta</taxon>
        <taxon>Tracheophyta</taxon>
        <taxon>Spermatophyta</taxon>
        <taxon>Magnoliopsida</taxon>
        <taxon>eudicotyledons</taxon>
        <taxon>Gunneridae</taxon>
        <taxon>Pentapetalae</taxon>
        <taxon>asterids</taxon>
        <taxon>lamiids</taxon>
        <taxon>Solanales</taxon>
        <taxon>Solanaceae</taxon>
        <taxon>Solanoideae</taxon>
        <taxon>Datureae</taxon>
        <taxon>Datura</taxon>
    </lineage>
</organism>
<reference evidence="1 2" key="1">
    <citation type="journal article" date="2021" name="BMC Genomics">
        <title>Datura genome reveals duplications of psychoactive alkaloid biosynthetic genes and high mutation rate following tissue culture.</title>
        <authorList>
            <person name="Rajewski A."/>
            <person name="Carter-House D."/>
            <person name="Stajich J."/>
            <person name="Litt A."/>
        </authorList>
    </citation>
    <scope>NUCLEOTIDE SEQUENCE [LARGE SCALE GENOMIC DNA]</scope>
    <source>
        <strain evidence="1">AR-01</strain>
    </source>
</reference>
<gene>
    <name evidence="1" type="ORF">HAX54_002896</name>
</gene>
<comment type="caution">
    <text evidence="1">The sequence shown here is derived from an EMBL/GenBank/DDBJ whole genome shotgun (WGS) entry which is preliminary data.</text>
</comment>
<dbReference type="Proteomes" id="UP000823775">
    <property type="component" value="Unassembled WGS sequence"/>
</dbReference>
<name>A0ABS8T5A0_DATST</name>